<gene>
    <name evidence="2" type="ORF">LY90DRAFT_263548</name>
</gene>
<dbReference type="OrthoDB" id="284184at2759"/>
<dbReference type="Gene3D" id="3.40.50.1820">
    <property type="entry name" value="alpha/beta hydrolase"/>
    <property type="match status" value="1"/>
</dbReference>
<name>A0A1Y2D927_9FUNG</name>
<evidence type="ECO:0000313" key="3">
    <source>
        <dbReference type="Proteomes" id="UP000193920"/>
    </source>
</evidence>
<comment type="caution">
    <text evidence="2">The sequence shown here is derived from an EMBL/GenBank/DDBJ whole genome shotgun (WGS) entry which is preliminary data.</text>
</comment>
<dbReference type="SUPFAM" id="SSF53474">
    <property type="entry name" value="alpha/beta-Hydrolases"/>
    <property type="match status" value="1"/>
</dbReference>
<dbReference type="Proteomes" id="UP000193920">
    <property type="component" value="Unassembled WGS sequence"/>
</dbReference>
<accession>A0A1Y2D927</accession>
<keyword evidence="2" id="KW-0378">Hydrolase</keyword>
<keyword evidence="3" id="KW-1185">Reference proteome</keyword>
<organism evidence="2 3">
    <name type="scientific">Neocallimastix californiae</name>
    <dbReference type="NCBI Taxonomy" id="1754190"/>
    <lineage>
        <taxon>Eukaryota</taxon>
        <taxon>Fungi</taxon>
        <taxon>Fungi incertae sedis</taxon>
        <taxon>Chytridiomycota</taxon>
        <taxon>Chytridiomycota incertae sedis</taxon>
        <taxon>Neocallimastigomycetes</taxon>
        <taxon>Neocallimastigales</taxon>
        <taxon>Neocallimastigaceae</taxon>
        <taxon>Neocallimastix</taxon>
    </lineage>
</organism>
<sequence length="331" mass="38502">MDRLLYNLFYYKTLITSFIFPQSSAISAYKLFETPKYPPRVPEWEKEFEKENKFNIIKVPYKEHINTIKERMVKNSMNFELTRLPNFPEELTVLEYLPNPDVPKREETIICAHGWDGRSFNYYKFIPKLQAKGFRVLAPDFPRHGKTEGIESGCHVFGHSINALIRYVNSPVYILAHSVANGAFGVNYGISSEAEKNLIKRYVAIAFPNHSLDIVEFFENNIGLSSRCHPYFYAECSNKLGFDLDEIRYGDIISKYDIPILLIHDKDDKELKFENAVKSATLLQHKNYKVNGEIKPCFFESEGLGHRRILRDDGIVDRVVEFFSEDIELQD</sequence>
<dbReference type="AlphaFoldDB" id="A0A1Y2D927"/>
<dbReference type="InterPro" id="IPR000073">
    <property type="entry name" value="AB_hydrolase_1"/>
</dbReference>
<reference evidence="2 3" key="1">
    <citation type="submission" date="2016-08" db="EMBL/GenBank/DDBJ databases">
        <title>A Parts List for Fungal Cellulosomes Revealed by Comparative Genomics.</title>
        <authorList>
            <consortium name="DOE Joint Genome Institute"/>
            <person name="Haitjema C.H."/>
            <person name="Gilmore S.P."/>
            <person name="Henske J.K."/>
            <person name="Solomon K.V."/>
            <person name="De Groot R."/>
            <person name="Kuo A."/>
            <person name="Mondo S.J."/>
            <person name="Salamov A.A."/>
            <person name="Labutti K."/>
            <person name="Zhao Z."/>
            <person name="Chiniquy J."/>
            <person name="Barry K."/>
            <person name="Brewer H.M."/>
            <person name="Purvine S.O."/>
            <person name="Wright A.T."/>
            <person name="Boxma B."/>
            <person name="Van Alen T."/>
            <person name="Hackstein J.H."/>
            <person name="Baker S.E."/>
            <person name="Grigoriev I.V."/>
            <person name="O'Malley M.A."/>
        </authorList>
    </citation>
    <scope>NUCLEOTIDE SEQUENCE [LARGE SCALE GENOMIC DNA]</scope>
    <source>
        <strain evidence="2 3">G1</strain>
    </source>
</reference>
<evidence type="ECO:0000313" key="2">
    <source>
        <dbReference type="EMBL" id="ORY55769.1"/>
    </source>
</evidence>
<dbReference type="EMBL" id="MCOG01000076">
    <property type="protein sequence ID" value="ORY55769.1"/>
    <property type="molecule type" value="Genomic_DNA"/>
</dbReference>
<evidence type="ECO:0000259" key="1">
    <source>
        <dbReference type="Pfam" id="PF12697"/>
    </source>
</evidence>
<feature type="domain" description="AB hydrolase-1" evidence="1">
    <location>
        <begin position="109"/>
        <end position="186"/>
    </location>
</feature>
<dbReference type="GO" id="GO:0016787">
    <property type="term" value="F:hydrolase activity"/>
    <property type="evidence" value="ECO:0007669"/>
    <property type="project" value="UniProtKB-KW"/>
</dbReference>
<dbReference type="Pfam" id="PF12697">
    <property type="entry name" value="Abhydrolase_6"/>
    <property type="match status" value="1"/>
</dbReference>
<proteinExistence type="predicted"/>
<protein>
    <submittedName>
        <fullName evidence="2">Alpha/beta-hydrolase</fullName>
    </submittedName>
</protein>
<dbReference type="InterPro" id="IPR029058">
    <property type="entry name" value="AB_hydrolase_fold"/>
</dbReference>